<organism evidence="2 3">
    <name type="scientific">Paspalum notatum var. saurae</name>
    <dbReference type="NCBI Taxonomy" id="547442"/>
    <lineage>
        <taxon>Eukaryota</taxon>
        <taxon>Viridiplantae</taxon>
        <taxon>Streptophyta</taxon>
        <taxon>Embryophyta</taxon>
        <taxon>Tracheophyta</taxon>
        <taxon>Spermatophyta</taxon>
        <taxon>Magnoliopsida</taxon>
        <taxon>Liliopsida</taxon>
        <taxon>Poales</taxon>
        <taxon>Poaceae</taxon>
        <taxon>PACMAD clade</taxon>
        <taxon>Panicoideae</taxon>
        <taxon>Andropogonodae</taxon>
        <taxon>Paspaleae</taxon>
        <taxon>Paspalinae</taxon>
        <taxon>Paspalum</taxon>
    </lineage>
</organism>
<accession>A0AAQ3TV69</accession>
<dbReference type="AlphaFoldDB" id="A0AAQ3TV69"/>
<dbReference type="Proteomes" id="UP001341281">
    <property type="component" value="Chromosome 05"/>
</dbReference>
<gene>
    <name evidence="2" type="ORF">U9M48_025550</name>
</gene>
<feature type="compositionally biased region" description="Basic and acidic residues" evidence="1">
    <location>
        <begin position="17"/>
        <end position="37"/>
    </location>
</feature>
<dbReference type="EMBL" id="CP144749">
    <property type="protein sequence ID" value="WVZ77715.1"/>
    <property type="molecule type" value="Genomic_DNA"/>
</dbReference>
<sequence>MDAKIGRARIMNGRQENIQRLDMENDGGKKWKQKDHGQFLAPRGPPDSQNRNHHLHANQSTPAHSVTAAWSKLFAIC</sequence>
<name>A0AAQ3TV69_PASNO</name>
<protein>
    <submittedName>
        <fullName evidence="2">Uncharacterized protein</fullName>
    </submittedName>
</protein>
<proteinExistence type="predicted"/>
<reference evidence="2 3" key="1">
    <citation type="submission" date="2024-02" db="EMBL/GenBank/DDBJ databases">
        <title>High-quality chromosome-scale genome assembly of Pensacola bahiagrass (Paspalum notatum Flugge var. saurae).</title>
        <authorList>
            <person name="Vega J.M."/>
            <person name="Podio M."/>
            <person name="Orjuela J."/>
            <person name="Siena L.A."/>
            <person name="Pessino S.C."/>
            <person name="Combes M.C."/>
            <person name="Mariac C."/>
            <person name="Albertini E."/>
            <person name="Pupilli F."/>
            <person name="Ortiz J.P.A."/>
            <person name="Leblanc O."/>
        </authorList>
    </citation>
    <scope>NUCLEOTIDE SEQUENCE [LARGE SCALE GENOMIC DNA]</scope>
    <source>
        <strain evidence="2">R1</strain>
        <tissue evidence="2">Leaf</tissue>
    </source>
</reference>
<feature type="region of interest" description="Disordered" evidence="1">
    <location>
        <begin position="1"/>
        <end position="63"/>
    </location>
</feature>
<evidence type="ECO:0000313" key="3">
    <source>
        <dbReference type="Proteomes" id="UP001341281"/>
    </source>
</evidence>
<evidence type="ECO:0000256" key="1">
    <source>
        <dbReference type="SAM" id="MobiDB-lite"/>
    </source>
</evidence>
<dbReference type="EMBL" id="CP144749">
    <property type="protein sequence ID" value="WVZ77714.1"/>
    <property type="molecule type" value="Genomic_DNA"/>
</dbReference>
<evidence type="ECO:0000313" key="2">
    <source>
        <dbReference type="EMBL" id="WVZ77717.1"/>
    </source>
</evidence>
<dbReference type="EMBL" id="CP144749">
    <property type="protein sequence ID" value="WVZ77717.1"/>
    <property type="molecule type" value="Genomic_DNA"/>
</dbReference>
<keyword evidence="3" id="KW-1185">Reference proteome</keyword>